<evidence type="ECO:0000313" key="2">
    <source>
        <dbReference type="EMBL" id="CAJ0593187.1"/>
    </source>
</evidence>
<organism evidence="2 3">
    <name type="scientific">Cylicocyclus nassatus</name>
    <name type="common">Nematode worm</name>
    <dbReference type="NCBI Taxonomy" id="53992"/>
    <lineage>
        <taxon>Eukaryota</taxon>
        <taxon>Metazoa</taxon>
        <taxon>Ecdysozoa</taxon>
        <taxon>Nematoda</taxon>
        <taxon>Chromadorea</taxon>
        <taxon>Rhabditida</taxon>
        <taxon>Rhabditina</taxon>
        <taxon>Rhabditomorpha</taxon>
        <taxon>Strongyloidea</taxon>
        <taxon>Strongylidae</taxon>
        <taxon>Cylicocyclus</taxon>
    </lineage>
</organism>
<sequence>MHSYTSNENNCIVYLSFAVSIKRLSPQTRMYSLIIATFFSYILLITAQPQKDCKWLCHGLLTDLQDYEGDPNKLAETLMDTCENDVKFGLIANDPIDTECPDFCKKFIPIIVKDKQLREDLANATDSMGAILGFCDKYDYGAVRKAP</sequence>
<comment type="caution">
    <text evidence="2">The sequence shown here is derived from an EMBL/GenBank/DDBJ whole genome shotgun (WGS) entry which is preliminary data.</text>
</comment>
<name>A0AA36GKM3_CYLNA</name>
<evidence type="ECO:0000313" key="3">
    <source>
        <dbReference type="Proteomes" id="UP001176961"/>
    </source>
</evidence>
<accession>A0AA36GKM3</accession>
<evidence type="ECO:0000256" key="1">
    <source>
        <dbReference type="SAM" id="Phobius"/>
    </source>
</evidence>
<keyword evidence="1" id="KW-0812">Transmembrane</keyword>
<gene>
    <name evidence="2" type="ORF">CYNAS_LOCUS5170</name>
</gene>
<dbReference type="AlphaFoldDB" id="A0AA36GKM3"/>
<keyword evidence="1" id="KW-0472">Membrane</keyword>
<protein>
    <submittedName>
        <fullName evidence="2">Uncharacterized protein</fullName>
    </submittedName>
</protein>
<proteinExistence type="predicted"/>
<reference evidence="2" key="1">
    <citation type="submission" date="2023-07" db="EMBL/GenBank/DDBJ databases">
        <authorList>
            <consortium name="CYATHOMIX"/>
        </authorList>
    </citation>
    <scope>NUCLEOTIDE SEQUENCE</scope>
    <source>
        <strain evidence="2">N/A</strain>
    </source>
</reference>
<dbReference type="EMBL" id="CATQJL010000112">
    <property type="protein sequence ID" value="CAJ0593187.1"/>
    <property type="molecule type" value="Genomic_DNA"/>
</dbReference>
<dbReference type="Proteomes" id="UP001176961">
    <property type="component" value="Unassembled WGS sequence"/>
</dbReference>
<keyword evidence="1" id="KW-1133">Transmembrane helix</keyword>
<keyword evidence="3" id="KW-1185">Reference proteome</keyword>
<feature type="transmembrane region" description="Helical" evidence="1">
    <location>
        <begin position="30"/>
        <end position="47"/>
    </location>
</feature>